<dbReference type="EMBL" id="AP025730">
    <property type="protein sequence ID" value="BDI05252.1"/>
    <property type="molecule type" value="Genomic_DNA"/>
</dbReference>
<dbReference type="InterPro" id="IPR005077">
    <property type="entry name" value="Peptidase_C11"/>
</dbReference>
<gene>
    <name evidence="2" type="ORF">CATMQ487_22220</name>
</gene>
<accession>A0ABN6PLZ7</accession>
<evidence type="ECO:0000313" key="3">
    <source>
        <dbReference type="Proteomes" id="UP001057498"/>
    </source>
</evidence>
<sequence>MSATTTTATITNTTTAQLPGLQGARPGDPATRGVVLAVYAPFGSDAVLSTYPDGESTTLAQHPLLRHLAEVAAAGTHVVALLDRLDDDTQLIEIDAYAPARVRITARWKQDMADVHTLAGFLRHAHRAHPEAAIVLALEGHGAGFLPEIDRRQLSAANLTRGGQIEWRLTGEGGAPTLPQGSPILPQGSPILPQGSPILPQGSPILPANHMPLSTWALGEGLRRAQAAGVPRLAAIHFNNCFNMAVELLHTVAPYAQVATGYPNYNFFTAGAAYPAVFRQWQQAGSASALQVGHWLADGNRAVLAAKGNHPTAGCVIELTRLHEITERLDDLADALLAALRTPGGMLSRQAVVQHIRRAIVQAQQYDTEAGPALDTPDELTDLYSLARTLMDQDFGPYRVHEAAARLRHALQGIKRYGDSDTPWLAPGVHWDFSEKTLAMNIFLPDPLLQGHWDWRSPFYLDVNPDPTLPRVQPHIIDFVKTTDWVDFLIEYHKGTQFKSLRAAAIPEFPVFNERYQPPEPPRPTQGGDDGGCDHGKPPSSRR</sequence>
<dbReference type="PANTHER" id="PTHR37835:SF1">
    <property type="entry name" value="ALPHA-CLOSTRIPAIN"/>
    <property type="match status" value="1"/>
</dbReference>
<feature type="region of interest" description="Disordered" evidence="1">
    <location>
        <begin position="1"/>
        <end position="26"/>
    </location>
</feature>
<keyword evidence="3" id="KW-1185">Reference proteome</keyword>
<dbReference type="PANTHER" id="PTHR37835">
    <property type="entry name" value="ALPHA-CLOSTRIPAIN"/>
    <property type="match status" value="1"/>
</dbReference>
<feature type="compositionally biased region" description="Low complexity" evidence="1">
    <location>
        <begin position="1"/>
        <end position="16"/>
    </location>
</feature>
<proteinExistence type="predicted"/>
<dbReference type="RefSeq" id="WP_251973300.1">
    <property type="nucleotide sequence ID" value="NZ_AP025730.1"/>
</dbReference>
<reference evidence="2" key="1">
    <citation type="submission" date="2022-04" db="EMBL/GenBank/DDBJ databases">
        <title>Whole genome sequence of Sphaerotilus sp. FB-5.</title>
        <authorList>
            <person name="Takeda M."/>
            <person name="Narihara S."/>
            <person name="Akimoto M."/>
            <person name="Akimoto R."/>
            <person name="Nishiyashiki S."/>
            <person name="Murakami T."/>
        </authorList>
    </citation>
    <scope>NUCLEOTIDE SEQUENCE</scope>
    <source>
        <strain evidence="2">FB-5</strain>
    </source>
</reference>
<dbReference type="Proteomes" id="UP001057498">
    <property type="component" value="Chromosome"/>
</dbReference>
<evidence type="ECO:0000256" key="1">
    <source>
        <dbReference type="SAM" id="MobiDB-lite"/>
    </source>
</evidence>
<protein>
    <submittedName>
        <fullName evidence="2">Uncharacterized protein</fullName>
    </submittedName>
</protein>
<organism evidence="2 3">
    <name type="scientific">Sphaerotilus microaerophilus</name>
    <dbReference type="NCBI Taxonomy" id="2914710"/>
    <lineage>
        <taxon>Bacteria</taxon>
        <taxon>Pseudomonadati</taxon>
        <taxon>Pseudomonadota</taxon>
        <taxon>Betaproteobacteria</taxon>
        <taxon>Burkholderiales</taxon>
        <taxon>Sphaerotilaceae</taxon>
        <taxon>Sphaerotilus</taxon>
    </lineage>
</organism>
<feature type="region of interest" description="Disordered" evidence="1">
    <location>
        <begin position="512"/>
        <end position="543"/>
    </location>
</feature>
<name>A0ABN6PLZ7_9BURK</name>
<evidence type="ECO:0000313" key="2">
    <source>
        <dbReference type="EMBL" id="BDI05252.1"/>
    </source>
</evidence>